<accession>A0A1X6MXI9</accession>
<dbReference type="EMBL" id="KZ110599">
    <property type="protein sequence ID" value="OSX61057.1"/>
    <property type="molecule type" value="Genomic_DNA"/>
</dbReference>
<dbReference type="Pfam" id="PF00656">
    <property type="entry name" value="Peptidase_C14"/>
    <property type="match status" value="1"/>
</dbReference>
<reference evidence="3 4" key="1">
    <citation type="submission" date="2017-04" db="EMBL/GenBank/DDBJ databases">
        <title>Genome Sequence of the Model Brown-Rot Fungus Postia placenta SB12.</title>
        <authorList>
            <consortium name="DOE Joint Genome Institute"/>
            <person name="Gaskell J."/>
            <person name="Kersten P."/>
            <person name="Larrondo L.F."/>
            <person name="Canessa P."/>
            <person name="Martinez D."/>
            <person name="Hibbett D."/>
            <person name="Schmoll M."/>
            <person name="Kubicek C.P."/>
            <person name="Martinez A.T."/>
            <person name="Yadav J."/>
            <person name="Master E."/>
            <person name="Magnuson J.K."/>
            <person name="James T."/>
            <person name="Yaver D."/>
            <person name="Berka R."/>
            <person name="Labutti K."/>
            <person name="Lipzen A."/>
            <person name="Aerts A."/>
            <person name="Barry K."/>
            <person name="Henrissat B."/>
            <person name="Blanchette R."/>
            <person name="Grigoriev I."/>
            <person name="Cullen D."/>
        </authorList>
    </citation>
    <scope>NUCLEOTIDE SEQUENCE [LARGE SCALE GENOMIC DNA]</scope>
    <source>
        <strain evidence="3 4">MAD-698-R-SB12</strain>
    </source>
</reference>
<dbReference type="GO" id="GO:0006508">
    <property type="term" value="P:proteolysis"/>
    <property type="evidence" value="ECO:0007669"/>
    <property type="project" value="InterPro"/>
</dbReference>
<protein>
    <recommendedName>
        <fullName evidence="2">Peptidase C14 caspase domain-containing protein</fullName>
    </recommendedName>
</protein>
<dbReference type="GeneID" id="36324210"/>
<dbReference type="PANTHER" id="PTHR48104">
    <property type="entry name" value="METACASPASE-4"/>
    <property type="match status" value="1"/>
</dbReference>
<name>A0A1X6MXI9_9APHY</name>
<dbReference type="InterPro" id="IPR050452">
    <property type="entry name" value="Metacaspase"/>
</dbReference>
<dbReference type="RefSeq" id="XP_024337851.1">
    <property type="nucleotide sequence ID" value="XM_024479260.1"/>
</dbReference>
<dbReference type="InterPro" id="IPR011600">
    <property type="entry name" value="Pept_C14_caspase"/>
</dbReference>
<sequence>MRPPFVPVARPPVRKVLSTAIGYDKHESAGLKLPGTHKDPKILRELLKKHFHYKDQDFTILMDDGRHECPTRANIVRSFFREIRAMHELVKDARPEDHFILHFSGHGDQIPNLNGAEKDGYDEGRKLTSLFNFLESPHHPTVIFPVDINYTGPGDFDNYIMDDEIHDILVDHVPRGAHFVMIFDCCHSGTMADLPFSEEEDAWQSPADRRLAQSVRFHGSHAGGRPTRIVPESWSACRDAELAQCNGQGGLFIRAFTAALEAHDHATHEELLHAITQEMSRIIAKSYRKRHALIPEEMIRPQNPEYDCDIPIEQIRDTPVQL</sequence>
<evidence type="ECO:0000313" key="3">
    <source>
        <dbReference type="EMBL" id="OSX61057.1"/>
    </source>
</evidence>
<dbReference type="GO" id="GO:0005737">
    <property type="term" value="C:cytoplasm"/>
    <property type="evidence" value="ECO:0007669"/>
    <property type="project" value="TreeGrafter"/>
</dbReference>
<comment type="similarity">
    <text evidence="1">Belongs to the peptidase C14B family.</text>
</comment>
<evidence type="ECO:0000259" key="2">
    <source>
        <dbReference type="Pfam" id="PF00656"/>
    </source>
</evidence>
<feature type="domain" description="Peptidase C14 caspase" evidence="2">
    <location>
        <begin position="24"/>
        <end position="290"/>
    </location>
</feature>
<dbReference type="Proteomes" id="UP000194127">
    <property type="component" value="Unassembled WGS sequence"/>
</dbReference>
<evidence type="ECO:0000256" key="1">
    <source>
        <dbReference type="ARBA" id="ARBA00009005"/>
    </source>
</evidence>
<evidence type="ECO:0000313" key="4">
    <source>
        <dbReference type="Proteomes" id="UP000194127"/>
    </source>
</evidence>
<dbReference type="AlphaFoldDB" id="A0A1X6MXI9"/>
<gene>
    <name evidence="3" type="ORF">POSPLADRAFT_1047333</name>
</gene>
<keyword evidence="4" id="KW-1185">Reference proteome</keyword>
<dbReference type="GO" id="GO:0004197">
    <property type="term" value="F:cysteine-type endopeptidase activity"/>
    <property type="evidence" value="ECO:0007669"/>
    <property type="project" value="InterPro"/>
</dbReference>
<dbReference type="OrthoDB" id="3223806at2759"/>
<proteinExistence type="inferred from homology"/>
<organism evidence="3 4">
    <name type="scientific">Postia placenta MAD-698-R-SB12</name>
    <dbReference type="NCBI Taxonomy" id="670580"/>
    <lineage>
        <taxon>Eukaryota</taxon>
        <taxon>Fungi</taxon>
        <taxon>Dikarya</taxon>
        <taxon>Basidiomycota</taxon>
        <taxon>Agaricomycotina</taxon>
        <taxon>Agaricomycetes</taxon>
        <taxon>Polyporales</taxon>
        <taxon>Adustoporiaceae</taxon>
        <taxon>Rhodonia</taxon>
    </lineage>
</organism>
<dbReference type="Gene3D" id="3.40.50.12660">
    <property type="match status" value="1"/>
</dbReference>
<dbReference type="PANTHER" id="PTHR48104:SF30">
    <property type="entry name" value="METACASPASE-1"/>
    <property type="match status" value="1"/>
</dbReference>